<dbReference type="RefSeq" id="WP_083072010.1">
    <property type="nucleotide sequence ID" value="NZ_AP022615.1"/>
</dbReference>
<gene>
    <name evidence="3" type="ORF">BST25_00450</name>
</gene>
<dbReference type="EMBL" id="MVHR01000001">
    <property type="protein sequence ID" value="ORA76585.1"/>
    <property type="molecule type" value="Genomic_DNA"/>
</dbReference>
<keyword evidence="4" id="KW-1185">Reference proteome</keyword>
<feature type="domain" description="DUF8185" evidence="2">
    <location>
        <begin position="110"/>
        <end position="218"/>
    </location>
</feature>
<dbReference type="Pfam" id="PF26035">
    <property type="entry name" value="DUF8010"/>
    <property type="match status" value="1"/>
</dbReference>
<dbReference type="OrthoDB" id="5178111at2"/>
<evidence type="ECO:0000313" key="3">
    <source>
        <dbReference type="EMBL" id="ORA76585.1"/>
    </source>
</evidence>
<evidence type="ECO:0000313" key="4">
    <source>
        <dbReference type="Proteomes" id="UP000192566"/>
    </source>
</evidence>
<organism evidence="3 4">
    <name type="scientific">Mycobacterium heidelbergense</name>
    <dbReference type="NCBI Taxonomy" id="53376"/>
    <lineage>
        <taxon>Bacteria</taxon>
        <taxon>Bacillati</taxon>
        <taxon>Actinomycetota</taxon>
        <taxon>Actinomycetes</taxon>
        <taxon>Mycobacteriales</taxon>
        <taxon>Mycobacteriaceae</taxon>
        <taxon>Mycobacterium</taxon>
        <taxon>Mycobacterium simiae complex</taxon>
    </lineage>
</organism>
<dbReference type="InterPro" id="IPR016601">
    <property type="entry name" value="UCP012637"/>
</dbReference>
<dbReference type="Pfam" id="PF26572">
    <property type="entry name" value="DUF8185"/>
    <property type="match status" value="1"/>
</dbReference>
<dbReference type="PIRSF" id="PIRSF012637">
    <property type="entry name" value="UCP012637"/>
    <property type="match status" value="1"/>
</dbReference>
<dbReference type="InterPro" id="IPR058498">
    <property type="entry name" value="DUF8185"/>
</dbReference>
<evidence type="ECO:0000259" key="2">
    <source>
        <dbReference type="Pfam" id="PF26572"/>
    </source>
</evidence>
<proteinExistence type="predicted"/>
<dbReference type="AlphaFoldDB" id="A0A1X0DW69"/>
<accession>A0A1X0DW69</accession>
<dbReference type="STRING" id="53376.BST25_00450"/>
<dbReference type="InterPro" id="IPR058323">
    <property type="entry name" value="DUF8010"/>
</dbReference>
<comment type="caution">
    <text evidence="3">The sequence shown here is derived from an EMBL/GenBank/DDBJ whole genome shotgun (WGS) entry which is preliminary data.</text>
</comment>
<protein>
    <submittedName>
        <fullName evidence="3">Uncharacterized protein</fullName>
    </submittedName>
</protein>
<dbReference type="Proteomes" id="UP000192566">
    <property type="component" value="Unassembled WGS sequence"/>
</dbReference>
<name>A0A1X0DW69_MYCHE</name>
<sequence length="224" mass="23987">MAPGLDRAAERGLWLRDATHRGDLGTFVDHAARLDDAAVIRLRARSAGQLTAWVATGFDVLASRVVVGRVRPDDLSVAADALARGLAAMDASGYVDPGFAMDSAWRGALPPESGFTHLEDVPARVMLDLAQRGARLAREHGGSHGPPVSLLDQEVIRVSAADVSVGLPMRCVFALTAMGFLPQSPDAIGADEIVRIRILPNWLRVDAKFGSVYRRRGHAALVLR</sequence>
<feature type="domain" description="DUF8010" evidence="1">
    <location>
        <begin position="9"/>
        <end position="107"/>
    </location>
</feature>
<reference evidence="3 4" key="1">
    <citation type="submission" date="2017-02" db="EMBL/GenBank/DDBJ databases">
        <title>The new phylogeny of genus Mycobacterium.</title>
        <authorList>
            <person name="Tortoli E."/>
            <person name="Trovato A."/>
            <person name="Cirillo D.M."/>
        </authorList>
    </citation>
    <scope>NUCLEOTIDE SEQUENCE [LARGE SCALE GENOMIC DNA]</scope>
    <source>
        <strain evidence="3 4">DSM 44471</strain>
    </source>
</reference>
<evidence type="ECO:0000259" key="1">
    <source>
        <dbReference type="Pfam" id="PF26035"/>
    </source>
</evidence>